<dbReference type="Gene3D" id="1.10.287.130">
    <property type="match status" value="1"/>
</dbReference>
<dbReference type="InterPro" id="IPR036890">
    <property type="entry name" value="HATPase_C_sf"/>
</dbReference>
<dbReference type="SUPFAM" id="SSF55874">
    <property type="entry name" value="ATPase domain of HSP90 chaperone/DNA topoisomerase II/histidine kinase"/>
    <property type="match status" value="1"/>
</dbReference>
<evidence type="ECO:0000313" key="11">
    <source>
        <dbReference type="EMBL" id="MFD2572061.1"/>
    </source>
</evidence>
<dbReference type="InterPro" id="IPR004358">
    <property type="entry name" value="Sig_transdc_His_kin-like_C"/>
</dbReference>
<dbReference type="Gene3D" id="3.40.50.2300">
    <property type="match status" value="1"/>
</dbReference>
<dbReference type="Gene3D" id="3.30.565.10">
    <property type="entry name" value="Histidine kinase-like ATPase, C-terminal domain"/>
    <property type="match status" value="1"/>
</dbReference>
<name>A0ABW5M7J4_9BACT</name>
<dbReference type="InterPro" id="IPR011123">
    <property type="entry name" value="Y_Y_Y"/>
</dbReference>
<evidence type="ECO:0000256" key="2">
    <source>
        <dbReference type="ARBA" id="ARBA00012438"/>
    </source>
</evidence>
<keyword evidence="7" id="KW-0812">Transmembrane</keyword>
<dbReference type="InterPro" id="IPR015943">
    <property type="entry name" value="WD40/YVTN_repeat-like_dom_sf"/>
</dbReference>
<dbReference type="SMART" id="SM00448">
    <property type="entry name" value="REC"/>
    <property type="match status" value="1"/>
</dbReference>
<protein>
    <recommendedName>
        <fullName evidence="2">histidine kinase</fullName>
        <ecNumber evidence="2">2.7.13.3</ecNumber>
    </recommendedName>
</protein>
<dbReference type="Gene3D" id="1.10.10.60">
    <property type="entry name" value="Homeodomain-like"/>
    <property type="match status" value="1"/>
</dbReference>
<dbReference type="Proteomes" id="UP001597469">
    <property type="component" value="Unassembled WGS sequence"/>
</dbReference>
<feature type="domain" description="Histidine kinase" evidence="9">
    <location>
        <begin position="867"/>
        <end position="1095"/>
    </location>
</feature>
<dbReference type="SMART" id="SM00342">
    <property type="entry name" value="HTH_ARAC"/>
    <property type="match status" value="1"/>
</dbReference>
<dbReference type="InterPro" id="IPR011006">
    <property type="entry name" value="CheY-like_superfamily"/>
</dbReference>
<evidence type="ECO:0000256" key="4">
    <source>
        <dbReference type="ARBA" id="ARBA00023015"/>
    </source>
</evidence>
<sequence length="1385" mass="158401">MKYKIVSLFFIFWGWTLAVLAQALPYSFFRLTTEQGLSNNQVNSITRDSRGFLWIGTMSGLNRYDGYSFRVFRHSLRDSASIPNNYINRLFEDPLGRMWVKTRVGDAVYDPVTEHFHRNVRPFLQAVGLPITTTFNSARKDRQGNYWLLTSNGLYYYRTTTKQIEAVHHRPKVTSTPADNDLTALQEDSRGVIWLVHRSGLLEKLDSRTHRVTYRSEALRQENKRELHEYKLIIDADNDLWLHVNDTDKGVFFINTKTNQLTHFQQNARQTPLNSNLVRDITQDEQGMIWIGTDHGGINLIDKKTFAVRYLLHDPTDETSLSQNSIYDFYRDSEGVIWVGTYKQGISYYHKNSVRFPLYRHRASDPGSLNYDDVNRFVEDAKGNLWVGTNGGGLSYFDRSTNRFTPSAAFSKVAGPKSVIVSLLIDHEQTLWVGTYYGGLYAIKGNQVTTYKHDPANPASIASNNIWEIFEDQRHDLWIGTLDGGLDRFDRRQNRFYHHRFADRTSVYSDYISSIMQDRAGNLWFGTANGIDVRDSRSGRFRHYANYNNDPKGLSNNNITSLLEDSRGIIWVGTNEGLNFFDKATGTFFALRQEDGLPDNTILSLIEDANQALWIGTPNGLSQLSVRQNQAGQKTFVFKNYDEADGLPGRAFNESAAFKTSRGELVFGGPNGFTIFRPETFRTQARRPPVVLTDLQIFNNSVRPGQEVDGSVPLTQSITESPAITLTHRQNVFSIEFAALNFVHLEKNKYQYKLEGFNDDWLTADNRDRKATFTNLNPGDYVFRVRVSNNNSGWNEDSIRLPITILPPFWKSAWAYVLYALFIIGVLLLARWILLERARLNFQLEQDRRHAQQMHELDEMKLRFFTNVSHEFRTPLTLVISPLEQLIKKDDVPAGQQRQLQLIYRNAKRLLNLVNQLLDFRKMEVQGLTLRPTRQDIVAFCREIFYSFSDLSEKKQIHFTFDSNVAELETVFDQEKLERILFNLLSNAFKFTPEHGKVAITLHLPAVAAQPAESSENQWLTIQVTDTGIGITPAQQDKIFERFFQSDLPDTLINQGSGIGLAITKEFVQLHGGTLSVESEPDRGSTFTIRLPVRTESELAALYQPVRETVEPTEPFVVAEAPPVKSAGKKPVILLVEDNEDFRFYLKDNLSRQYTLLEAANGKEGWQLVQSHLPDLVVSDVMMPEMDGITLCRRIKADRRTAYIPVLLLTARSAEEQKLEGFATGASDYITKPFNVEILHARIRNLIAQQNLLLKALQPSMNISPGEVEVTSLDEKLIQKALSIVEKNMANPDFSVEELSRELGMSRVHLYKKLLALTDKSPIEFIRTIRVRRAAQLLGKSQLTVAEIAYQVGFNNPKNFTKYFKQEFGVIPSQYATEKQKETTE</sequence>
<dbReference type="SUPFAM" id="SSF47384">
    <property type="entry name" value="Homodimeric domain of signal transducing histidine kinase"/>
    <property type="match status" value="1"/>
</dbReference>
<reference evidence="12" key="1">
    <citation type="journal article" date="2019" name="Int. J. Syst. Evol. Microbiol.">
        <title>The Global Catalogue of Microorganisms (GCM) 10K type strain sequencing project: providing services to taxonomists for standard genome sequencing and annotation.</title>
        <authorList>
            <consortium name="The Broad Institute Genomics Platform"/>
            <consortium name="The Broad Institute Genome Sequencing Center for Infectious Disease"/>
            <person name="Wu L."/>
            <person name="Ma J."/>
        </authorList>
    </citation>
    <scope>NUCLEOTIDE SEQUENCE [LARGE SCALE GENOMIC DNA]</scope>
    <source>
        <strain evidence="12">KCTC 42805</strain>
    </source>
</reference>
<comment type="caution">
    <text evidence="11">The sequence shown here is derived from an EMBL/GenBank/DDBJ whole genome shotgun (WGS) entry which is preliminary data.</text>
</comment>
<dbReference type="CDD" id="cd17574">
    <property type="entry name" value="REC_OmpR"/>
    <property type="match status" value="1"/>
</dbReference>
<dbReference type="SMART" id="SM00388">
    <property type="entry name" value="HisKA"/>
    <property type="match status" value="1"/>
</dbReference>
<dbReference type="Gene3D" id="2.60.40.10">
    <property type="entry name" value="Immunoglobulins"/>
    <property type="match status" value="1"/>
</dbReference>
<dbReference type="SMART" id="SM00387">
    <property type="entry name" value="HATPase_c"/>
    <property type="match status" value="1"/>
</dbReference>
<evidence type="ECO:0000256" key="6">
    <source>
        <dbReference type="PROSITE-ProRule" id="PRU00169"/>
    </source>
</evidence>
<dbReference type="Pfam" id="PF02518">
    <property type="entry name" value="HATPase_c"/>
    <property type="match status" value="1"/>
</dbReference>
<dbReference type="InterPro" id="IPR009057">
    <property type="entry name" value="Homeodomain-like_sf"/>
</dbReference>
<dbReference type="RefSeq" id="WP_381524130.1">
    <property type="nucleotide sequence ID" value="NZ_JBHULN010000009.1"/>
</dbReference>
<dbReference type="EMBL" id="JBHULN010000009">
    <property type="protein sequence ID" value="MFD2572061.1"/>
    <property type="molecule type" value="Genomic_DNA"/>
</dbReference>
<evidence type="ECO:0000256" key="5">
    <source>
        <dbReference type="ARBA" id="ARBA00023163"/>
    </source>
</evidence>
<feature type="modified residue" description="4-aspartylphosphate" evidence="6">
    <location>
        <position position="1180"/>
    </location>
</feature>
<comment type="catalytic activity">
    <reaction evidence="1">
        <text>ATP + protein L-histidine = ADP + protein N-phospho-L-histidine.</text>
        <dbReference type="EC" id="2.7.13.3"/>
    </reaction>
</comment>
<dbReference type="PRINTS" id="PR00344">
    <property type="entry name" value="BCTRLSENSOR"/>
</dbReference>
<feature type="transmembrane region" description="Helical" evidence="7">
    <location>
        <begin position="813"/>
        <end position="834"/>
    </location>
</feature>
<evidence type="ECO:0000259" key="9">
    <source>
        <dbReference type="PROSITE" id="PS50109"/>
    </source>
</evidence>
<dbReference type="SUPFAM" id="SSF46689">
    <property type="entry name" value="Homeodomain-like"/>
    <property type="match status" value="1"/>
</dbReference>
<dbReference type="Pfam" id="PF00072">
    <property type="entry name" value="Response_reg"/>
    <property type="match status" value="1"/>
</dbReference>
<dbReference type="Pfam" id="PF12833">
    <property type="entry name" value="HTH_18"/>
    <property type="match status" value="1"/>
</dbReference>
<dbReference type="SUPFAM" id="SSF52172">
    <property type="entry name" value="CheY-like"/>
    <property type="match status" value="1"/>
</dbReference>
<dbReference type="InterPro" id="IPR011110">
    <property type="entry name" value="Reg_prop"/>
</dbReference>
<evidence type="ECO:0000256" key="3">
    <source>
        <dbReference type="ARBA" id="ARBA00022553"/>
    </source>
</evidence>
<dbReference type="InterPro" id="IPR001789">
    <property type="entry name" value="Sig_transdc_resp-reg_receiver"/>
</dbReference>
<dbReference type="InterPro" id="IPR003661">
    <property type="entry name" value="HisK_dim/P_dom"/>
</dbReference>
<evidence type="ECO:0000256" key="7">
    <source>
        <dbReference type="SAM" id="Phobius"/>
    </source>
</evidence>
<keyword evidence="4" id="KW-0805">Transcription regulation</keyword>
<feature type="domain" description="HTH araC/xylS-type" evidence="8">
    <location>
        <begin position="1279"/>
        <end position="1378"/>
    </location>
</feature>
<evidence type="ECO:0000259" key="8">
    <source>
        <dbReference type="PROSITE" id="PS01124"/>
    </source>
</evidence>
<keyword evidence="5" id="KW-0804">Transcription</keyword>
<dbReference type="PROSITE" id="PS50109">
    <property type="entry name" value="HIS_KIN"/>
    <property type="match status" value="1"/>
</dbReference>
<dbReference type="Pfam" id="PF07494">
    <property type="entry name" value="Reg_prop"/>
    <property type="match status" value="8"/>
</dbReference>
<evidence type="ECO:0000259" key="10">
    <source>
        <dbReference type="PROSITE" id="PS50110"/>
    </source>
</evidence>
<dbReference type="PANTHER" id="PTHR43547:SF2">
    <property type="entry name" value="HYBRID SIGNAL TRANSDUCTION HISTIDINE KINASE C"/>
    <property type="match status" value="1"/>
</dbReference>
<dbReference type="EC" id="2.7.13.3" evidence="2"/>
<keyword evidence="7" id="KW-0472">Membrane</keyword>
<dbReference type="Pfam" id="PF00512">
    <property type="entry name" value="HisKA"/>
    <property type="match status" value="1"/>
</dbReference>
<dbReference type="PROSITE" id="PS50110">
    <property type="entry name" value="RESPONSE_REGULATORY"/>
    <property type="match status" value="1"/>
</dbReference>
<dbReference type="InterPro" id="IPR005467">
    <property type="entry name" value="His_kinase_dom"/>
</dbReference>
<dbReference type="CDD" id="cd16922">
    <property type="entry name" value="HATPase_EvgS-ArcB-TorS-like"/>
    <property type="match status" value="1"/>
</dbReference>
<dbReference type="PANTHER" id="PTHR43547">
    <property type="entry name" value="TWO-COMPONENT HISTIDINE KINASE"/>
    <property type="match status" value="1"/>
</dbReference>
<evidence type="ECO:0000313" key="12">
    <source>
        <dbReference type="Proteomes" id="UP001597469"/>
    </source>
</evidence>
<organism evidence="11 12">
    <name type="scientific">Spirosoma soli</name>
    <dbReference type="NCBI Taxonomy" id="1770529"/>
    <lineage>
        <taxon>Bacteria</taxon>
        <taxon>Pseudomonadati</taxon>
        <taxon>Bacteroidota</taxon>
        <taxon>Cytophagia</taxon>
        <taxon>Cytophagales</taxon>
        <taxon>Cytophagaceae</taxon>
        <taxon>Spirosoma</taxon>
    </lineage>
</organism>
<dbReference type="InterPro" id="IPR013783">
    <property type="entry name" value="Ig-like_fold"/>
</dbReference>
<keyword evidence="7" id="KW-1133">Transmembrane helix</keyword>
<dbReference type="Gene3D" id="2.130.10.10">
    <property type="entry name" value="YVTN repeat-like/Quinoprotein amine dehydrogenase"/>
    <property type="match status" value="2"/>
</dbReference>
<dbReference type="Pfam" id="PF07495">
    <property type="entry name" value="Y_Y_Y"/>
    <property type="match status" value="1"/>
</dbReference>
<dbReference type="InterPro" id="IPR036097">
    <property type="entry name" value="HisK_dim/P_sf"/>
</dbReference>
<keyword evidence="12" id="KW-1185">Reference proteome</keyword>
<dbReference type="SUPFAM" id="SSF63829">
    <property type="entry name" value="Calcium-dependent phosphotriesterase"/>
    <property type="match status" value="3"/>
</dbReference>
<dbReference type="InterPro" id="IPR018060">
    <property type="entry name" value="HTH_AraC"/>
</dbReference>
<keyword evidence="3 6" id="KW-0597">Phosphoprotein</keyword>
<dbReference type="PROSITE" id="PS01124">
    <property type="entry name" value="HTH_ARAC_FAMILY_2"/>
    <property type="match status" value="1"/>
</dbReference>
<dbReference type="CDD" id="cd00082">
    <property type="entry name" value="HisKA"/>
    <property type="match status" value="1"/>
</dbReference>
<proteinExistence type="predicted"/>
<evidence type="ECO:0000256" key="1">
    <source>
        <dbReference type="ARBA" id="ARBA00000085"/>
    </source>
</evidence>
<accession>A0ABW5M7J4</accession>
<dbReference type="InterPro" id="IPR003594">
    <property type="entry name" value="HATPase_dom"/>
</dbReference>
<gene>
    <name evidence="11" type="ORF">ACFSUS_15560</name>
</gene>
<feature type="domain" description="Response regulatory" evidence="10">
    <location>
        <begin position="1132"/>
        <end position="1247"/>
    </location>
</feature>